<organism evidence="1 2">
    <name type="scientific">Habropoda laboriosa</name>
    <dbReference type="NCBI Taxonomy" id="597456"/>
    <lineage>
        <taxon>Eukaryota</taxon>
        <taxon>Metazoa</taxon>
        <taxon>Ecdysozoa</taxon>
        <taxon>Arthropoda</taxon>
        <taxon>Hexapoda</taxon>
        <taxon>Insecta</taxon>
        <taxon>Pterygota</taxon>
        <taxon>Neoptera</taxon>
        <taxon>Endopterygota</taxon>
        <taxon>Hymenoptera</taxon>
        <taxon>Apocrita</taxon>
        <taxon>Aculeata</taxon>
        <taxon>Apoidea</taxon>
        <taxon>Anthophila</taxon>
        <taxon>Apidae</taxon>
        <taxon>Habropoda</taxon>
    </lineage>
</organism>
<gene>
    <name evidence="1" type="ORF">WH47_12455</name>
</gene>
<proteinExistence type="predicted"/>
<evidence type="ECO:0000313" key="2">
    <source>
        <dbReference type="Proteomes" id="UP000053825"/>
    </source>
</evidence>
<evidence type="ECO:0000313" key="1">
    <source>
        <dbReference type="EMBL" id="KOC64153.1"/>
    </source>
</evidence>
<name>A0A0L7QZY3_9HYME</name>
<feature type="non-terminal residue" evidence="1">
    <location>
        <position position="1"/>
    </location>
</feature>
<keyword evidence="2" id="KW-1185">Reference proteome</keyword>
<reference evidence="1 2" key="1">
    <citation type="submission" date="2015-07" db="EMBL/GenBank/DDBJ databases">
        <title>The genome of Habropoda laboriosa.</title>
        <authorList>
            <person name="Pan H."/>
            <person name="Kapheim K."/>
        </authorList>
    </citation>
    <scope>NUCLEOTIDE SEQUENCE [LARGE SCALE GENOMIC DNA]</scope>
    <source>
        <strain evidence="1">0110345459</strain>
    </source>
</reference>
<protein>
    <recommendedName>
        <fullName evidence="3">Histone-lysine N-methyltransferase SETMAR</fullName>
    </recommendedName>
</protein>
<accession>A0A0L7QZY3</accession>
<evidence type="ECO:0008006" key="3">
    <source>
        <dbReference type="Google" id="ProtNLM"/>
    </source>
</evidence>
<sequence length="86" mass="10201">YSSDQTLNKFFQFPKLKLSLRRSDSKSIEAIKQNSLKELTTIPEIELQERCEDWKNNWCKCLASNKDDFQTDQTDITEQTNNSYFI</sequence>
<dbReference type="AlphaFoldDB" id="A0A0L7QZY3"/>
<dbReference type="Proteomes" id="UP000053825">
    <property type="component" value="Unassembled WGS sequence"/>
</dbReference>
<dbReference type="EMBL" id="KQ414672">
    <property type="protein sequence ID" value="KOC64153.1"/>
    <property type="molecule type" value="Genomic_DNA"/>
</dbReference>